<dbReference type="InterPro" id="IPR010982">
    <property type="entry name" value="Lambda_DNA-bd_dom_sf"/>
</dbReference>
<name>A0AAV3XAA1_9CYAN</name>
<dbReference type="GO" id="GO:0003677">
    <property type="term" value="F:DNA binding"/>
    <property type="evidence" value="ECO:0007669"/>
    <property type="project" value="InterPro"/>
</dbReference>
<dbReference type="AlphaFoldDB" id="A0AAV3XAA1"/>
<dbReference type="SMART" id="SM00530">
    <property type="entry name" value="HTH_XRE"/>
    <property type="match status" value="1"/>
</dbReference>
<evidence type="ECO:0000313" key="3">
    <source>
        <dbReference type="Proteomes" id="UP001050975"/>
    </source>
</evidence>
<dbReference type="Gene3D" id="1.10.260.40">
    <property type="entry name" value="lambda repressor-like DNA-binding domains"/>
    <property type="match status" value="1"/>
</dbReference>
<evidence type="ECO:0000313" key="2">
    <source>
        <dbReference type="EMBL" id="GET37620.1"/>
    </source>
</evidence>
<evidence type="ECO:0000259" key="1">
    <source>
        <dbReference type="PROSITE" id="PS50943"/>
    </source>
</evidence>
<dbReference type="PROSITE" id="PS50943">
    <property type="entry name" value="HTH_CROC1"/>
    <property type="match status" value="1"/>
</dbReference>
<accession>A0AAV3XAA1</accession>
<proteinExistence type="predicted"/>
<dbReference type="Proteomes" id="UP001050975">
    <property type="component" value="Unassembled WGS sequence"/>
</dbReference>
<dbReference type="EMBL" id="BLAY01000031">
    <property type="protein sequence ID" value="GET37620.1"/>
    <property type="molecule type" value="Genomic_DNA"/>
</dbReference>
<gene>
    <name evidence="2" type="ORF">MiSe_23740</name>
</gene>
<dbReference type="Pfam" id="PF13443">
    <property type="entry name" value="HTH_26"/>
    <property type="match status" value="1"/>
</dbReference>
<protein>
    <recommendedName>
        <fullName evidence="1">HTH cro/C1-type domain-containing protein</fullName>
    </recommendedName>
</protein>
<dbReference type="SUPFAM" id="SSF47413">
    <property type="entry name" value="lambda repressor-like DNA-binding domains"/>
    <property type="match status" value="1"/>
</dbReference>
<keyword evidence="3" id="KW-1185">Reference proteome</keyword>
<dbReference type="RefSeq" id="WP_226579394.1">
    <property type="nucleotide sequence ID" value="NZ_BLAY01000031.1"/>
</dbReference>
<organism evidence="2 3">
    <name type="scientific">Microseira wollei NIES-4236</name>
    <dbReference type="NCBI Taxonomy" id="2530354"/>
    <lineage>
        <taxon>Bacteria</taxon>
        <taxon>Bacillati</taxon>
        <taxon>Cyanobacteriota</taxon>
        <taxon>Cyanophyceae</taxon>
        <taxon>Oscillatoriophycideae</taxon>
        <taxon>Aerosakkonematales</taxon>
        <taxon>Aerosakkonemataceae</taxon>
        <taxon>Microseira</taxon>
    </lineage>
</organism>
<reference evidence="2" key="1">
    <citation type="submission" date="2019-10" db="EMBL/GenBank/DDBJ databases">
        <title>Draft genome sequece of Microseira wollei NIES-4236.</title>
        <authorList>
            <person name="Yamaguchi H."/>
            <person name="Suzuki S."/>
            <person name="Kawachi M."/>
        </authorList>
    </citation>
    <scope>NUCLEOTIDE SEQUENCE</scope>
    <source>
        <strain evidence="2">NIES-4236</strain>
    </source>
</reference>
<feature type="domain" description="HTH cro/C1-type" evidence="1">
    <location>
        <begin position="9"/>
        <end position="64"/>
    </location>
</feature>
<sequence length="74" mass="8725">MPFQAKLRIRELCDRQKITMSKLSRLSSVNYNTIHRWANQPLLRMDADPLFRVCRALECSLDELIEWTGDETLS</sequence>
<dbReference type="InterPro" id="IPR001387">
    <property type="entry name" value="Cro/C1-type_HTH"/>
</dbReference>
<comment type="caution">
    <text evidence="2">The sequence shown here is derived from an EMBL/GenBank/DDBJ whole genome shotgun (WGS) entry which is preliminary data.</text>
</comment>